<accession>A0A6C0H3P5</accession>
<dbReference type="EMBL" id="MN739861">
    <property type="protein sequence ID" value="QHT75027.1"/>
    <property type="molecule type" value="Genomic_DNA"/>
</dbReference>
<protein>
    <submittedName>
        <fullName evidence="1">Uncharacterized protein</fullName>
    </submittedName>
</protein>
<dbReference type="AlphaFoldDB" id="A0A6C0H3P5"/>
<evidence type="ECO:0000313" key="1">
    <source>
        <dbReference type="EMBL" id="QHT75027.1"/>
    </source>
</evidence>
<sequence>MTPKELKNDKEYKFSGKKITWTISGNSLFLEVELDWVKYNNSGITLPPDELGRSTNWHFQLSEDSITSLFVCNWDLRRVKDNLKLIDSINEKIAQFALEETI</sequence>
<name>A0A6C0H3P5_9ZZZZ</name>
<proteinExistence type="predicted"/>
<reference evidence="1" key="1">
    <citation type="journal article" date="2020" name="Nature">
        <title>Giant virus diversity and host interactions through global metagenomics.</title>
        <authorList>
            <person name="Schulz F."/>
            <person name="Roux S."/>
            <person name="Paez-Espino D."/>
            <person name="Jungbluth S."/>
            <person name="Walsh D.A."/>
            <person name="Denef V.J."/>
            <person name="McMahon K.D."/>
            <person name="Konstantinidis K.T."/>
            <person name="Eloe-Fadrosh E.A."/>
            <person name="Kyrpides N.C."/>
            <person name="Woyke T."/>
        </authorList>
    </citation>
    <scope>NUCLEOTIDE SEQUENCE</scope>
    <source>
        <strain evidence="1">GVMAG-M-3300023179-62</strain>
    </source>
</reference>
<organism evidence="1">
    <name type="scientific">viral metagenome</name>
    <dbReference type="NCBI Taxonomy" id="1070528"/>
    <lineage>
        <taxon>unclassified sequences</taxon>
        <taxon>metagenomes</taxon>
        <taxon>organismal metagenomes</taxon>
    </lineage>
</organism>